<keyword evidence="3" id="KW-1185">Reference proteome</keyword>
<dbReference type="KEGG" id="gsh:117367780"/>
<evidence type="ECO:0000313" key="3">
    <source>
        <dbReference type="Proteomes" id="UP000515159"/>
    </source>
</evidence>
<organism evidence="3 4">
    <name type="scientific">Geotrypetes seraphini</name>
    <name type="common">Gaboon caecilian</name>
    <name type="synonym">Caecilia seraphini</name>
    <dbReference type="NCBI Taxonomy" id="260995"/>
    <lineage>
        <taxon>Eukaryota</taxon>
        <taxon>Metazoa</taxon>
        <taxon>Chordata</taxon>
        <taxon>Craniata</taxon>
        <taxon>Vertebrata</taxon>
        <taxon>Euteleostomi</taxon>
        <taxon>Amphibia</taxon>
        <taxon>Gymnophiona</taxon>
        <taxon>Geotrypetes</taxon>
    </lineage>
</organism>
<accession>A0A6P8SEC6</accession>
<dbReference type="OrthoDB" id="2337140at2759"/>
<evidence type="ECO:0000256" key="1">
    <source>
        <dbReference type="SAM" id="MobiDB-lite"/>
    </source>
</evidence>
<reference evidence="4" key="1">
    <citation type="submission" date="2025-08" db="UniProtKB">
        <authorList>
            <consortium name="RefSeq"/>
        </authorList>
    </citation>
    <scope>IDENTIFICATION</scope>
</reference>
<dbReference type="InterPro" id="IPR013761">
    <property type="entry name" value="SAM/pointed_sf"/>
</dbReference>
<dbReference type="SUPFAM" id="SSF48452">
    <property type="entry name" value="TPR-like"/>
    <property type="match status" value="1"/>
</dbReference>
<dbReference type="InterPro" id="IPR001660">
    <property type="entry name" value="SAM"/>
</dbReference>
<dbReference type="PANTHER" id="PTHR16155:SF3">
    <property type="entry name" value="STERILE ALPHA MOTIF DOMAIN-CONTAINING PROTEIN 9-LIKE"/>
    <property type="match status" value="1"/>
</dbReference>
<dbReference type="Proteomes" id="UP000515159">
    <property type="component" value="Chromosome 10"/>
</dbReference>
<protein>
    <submittedName>
        <fullName evidence="4">Sterile alpha motif domain-containing protein 9-like isoform X1</fullName>
    </submittedName>
</protein>
<evidence type="ECO:0000313" key="4">
    <source>
        <dbReference type="RefSeq" id="XP_033816597.1"/>
    </source>
</evidence>
<sequence length="1625" mass="187573">MCSTFILKHTSLFCLEYQKLPLEEWNESNVRCWLESIQIKKQYVEKLFEEEVTGPALKEIDENFLRKIGMKEGQIQLLIKKRNEIAQLNFQSSENCKTAASAEDVATSDLMGAGAETEIQEIKALTRGKQRPQEDGPKQEVNSQINAAPNKEIMSQAEKSKHQGNEKSVLTVDSVNKCLSKPHPYSKRNRDEVSTVSKFRPFAIEDNNFKYVKNTVLPPETGLKDLIIPCHEYKSFITASALDRTRLQAKFAYEVIRFASACMNVRTNGTIHFGVVDSVENKEWEHGQIVGIKVKDRSVYVDALDYIETCFASSECELARHCIRPPQFIEVIEKDTEDKNFIVEIDIIPLYSNVNGKHFEVTLPKFNERSNKVYREKQAIYRRVGTKSESVTNEEYRAFIDEMASRDAKRKEAESRNTAITKTTEDLGRKLSVLLTNGRKSFDESLWYILVTNGCGREELQHSNFLMRMNIFCAFDFDANSECSGLCSKYKEHHATNLHSLKSYSKDQTMSTSDWIKQLHLFDQTSWIFCNGRTGYLGSDDPCDEDTWIRTKKKSLKKAVSIICDEILPKDSFIVIFLLLSPVEKPIMDTFNEFYEEMNGMENIICIAESQENYEKWANRAQLSCPNREKLDQISIVGMKLSHVDGTVQDMLPFTDYASHIPVSTKGQCVFRTLEKERMFSLEILCVDECNDIKLDLINKEQIEEIESTFYRGGKVSWKNFWLAEKKRCGEVIEREACEEVRQILNEILHRNTCKLPVARIKIVHQPGSGGSTVARQVLWKTRKELRCAVVKLSCPVSTVCDHAIKFREYEEKDFSQCLSVLLLVEDCDEEYLDDLKHELATVITAKNITCSKPCFILMSCNRSNTPEKLCKASPLDTIAVTHKLKDAEKVLFESKAKELEQQFPPEFIITFVLMSKEFNEQYVRDVVHNVLQGIDRSSRVTSLMKYVALLNFYVQNSYISLSHCEAFLGLGAYTDNEKNILRQSNFKNCLTEQARFMFIELRENTTWISSVSIIHPLVAKEILHQLSENQLHSKIAMDLLQETVLFQHRFGRDEFIRFTRDLFLRRFKKSKGDNVDSLFSPLVEHICEVEKHCDKAVELLRKAYECFGKDAFFAQLLARLLCKYEKFEDATIWAEKAKSHLPRDSFILDTEGQVYKKWFNVQVDNKGNVDLKPSEIIELIEMALKAMECFRAAQSAAKAEPDNINNSGFFGEVDVGCRLLQLLSSLEIFHKNEENVNSELVSYLITDYIPADIKKPWSKLHGRLKGLHKNIYNALDWISEDLSYFQTDKSEDEEQKSKVEEKVCNPRKWLVRKTEVFAKFFSSKFLSGETNEGSRDQSSMTQLMKSMNIYKHGGGNPTTILSLLSDLKDERSARKLETIINLYPKDRTNLEVSSRINYILCHISLGCVSPSSPNLLSFQELRELSKSFFQKRKLFPASAYFLLILLYWPDNAEDKRSDPDKDDILKVALDSLKQKHDEKIKNVPVRKKRIYTQFFLGNGYGLRKIIHRSRIDKLSEGSLNEWRLKWLNGEVWKTHCIQQALKRIDGWTEDGKVFVRGHGQKRGMLQRKSPSTGWRQPVLITATEKRFLGRKGSYRPVYRKLCVTDSRIHRLTCHDREKTFLGSH</sequence>
<gene>
    <name evidence="4" type="primary">LOC117367780</name>
</gene>
<dbReference type="GeneID" id="117367780"/>
<proteinExistence type="predicted"/>
<dbReference type="InterPro" id="IPR011990">
    <property type="entry name" value="TPR-like_helical_dom_sf"/>
</dbReference>
<dbReference type="InParanoid" id="A0A6P8SEC6"/>
<dbReference type="SUPFAM" id="SSF47769">
    <property type="entry name" value="SAM/Pointed domain"/>
    <property type="match status" value="1"/>
</dbReference>
<dbReference type="Gene3D" id="1.10.150.50">
    <property type="entry name" value="Transcription Factor, Ets-1"/>
    <property type="match status" value="1"/>
</dbReference>
<feature type="domain" description="SAM" evidence="2">
    <location>
        <begin position="25"/>
        <end position="70"/>
    </location>
</feature>
<evidence type="ECO:0000259" key="2">
    <source>
        <dbReference type="PROSITE" id="PS50105"/>
    </source>
</evidence>
<name>A0A6P8SEC6_GEOSA</name>
<dbReference type="RefSeq" id="XP_033816597.1">
    <property type="nucleotide sequence ID" value="XM_033960706.1"/>
</dbReference>
<feature type="region of interest" description="Disordered" evidence="1">
    <location>
        <begin position="126"/>
        <end position="149"/>
    </location>
</feature>
<dbReference type="PROSITE" id="PS50105">
    <property type="entry name" value="SAM_DOMAIN"/>
    <property type="match status" value="1"/>
</dbReference>
<dbReference type="GO" id="GO:0005737">
    <property type="term" value="C:cytoplasm"/>
    <property type="evidence" value="ECO:0007669"/>
    <property type="project" value="TreeGrafter"/>
</dbReference>
<dbReference type="PANTHER" id="PTHR16155">
    <property type="entry name" value="DED DOMAIN-CONTAINING PROTEIN"/>
    <property type="match status" value="1"/>
</dbReference>
<dbReference type="Pfam" id="PF00536">
    <property type="entry name" value="SAM_1"/>
    <property type="match status" value="1"/>
</dbReference>